<evidence type="ECO:0000313" key="2">
    <source>
        <dbReference type="EMBL" id="AMM34138.1"/>
    </source>
</evidence>
<accession>A0A127A3T5</accession>
<dbReference type="RefSeq" id="WP_141305609.1">
    <property type="nucleotide sequence ID" value="NZ_BJMO01000038.1"/>
</dbReference>
<sequence length="65" mass="6881">MMSQVHPAAVSYVSPALYYAYLAIAIVLTVRAPTRRFGVGLLLALGLLTLVIGGFLLVALFSLTS</sequence>
<keyword evidence="1" id="KW-0472">Membrane</keyword>
<dbReference type="EMBL" id="CP014518">
    <property type="protein sequence ID" value="AMM34138.1"/>
    <property type="molecule type" value="Genomic_DNA"/>
</dbReference>
<keyword evidence="3" id="KW-1185">Reference proteome</keyword>
<keyword evidence="1" id="KW-1133">Transmembrane helix</keyword>
<keyword evidence="1" id="KW-0812">Transmembrane</keyword>
<feature type="transmembrane region" description="Helical" evidence="1">
    <location>
        <begin position="37"/>
        <end position="63"/>
    </location>
</feature>
<feature type="transmembrane region" description="Helical" evidence="1">
    <location>
        <begin position="12"/>
        <end position="30"/>
    </location>
</feature>
<dbReference type="Proteomes" id="UP000070134">
    <property type="component" value="Chromosome"/>
</dbReference>
<protein>
    <submittedName>
        <fullName evidence="2">Uncharacterized protein</fullName>
    </submittedName>
</protein>
<dbReference type="AlphaFoldDB" id="A0A127A3T5"/>
<dbReference type="KEGG" id="satk:SA2016_3478"/>
<name>A0A127A3T5_9MICC</name>
<gene>
    <name evidence="2" type="ORF">SA2016_3478</name>
</gene>
<organism evidence="2 3">
    <name type="scientific">Sinomonas atrocyanea</name>
    <dbReference type="NCBI Taxonomy" id="37927"/>
    <lineage>
        <taxon>Bacteria</taxon>
        <taxon>Bacillati</taxon>
        <taxon>Actinomycetota</taxon>
        <taxon>Actinomycetes</taxon>
        <taxon>Micrococcales</taxon>
        <taxon>Micrococcaceae</taxon>
        <taxon>Sinomonas</taxon>
    </lineage>
</organism>
<evidence type="ECO:0000256" key="1">
    <source>
        <dbReference type="SAM" id="Phobius"/>
    </source>
</evidence>
<reference evidence="2 3" key="1">
    <citation type="submission" date="2016-02" db="EMBL/GenBank/DDBJ databases">
        <title>Complete genome of Sinomonas atrocyanea KCTC 3377.</title>
        <authorList>
            <person name="Kim K.M."/>
        </authorList>
    </citation>
    <scope>NUCLEOTIDE SEQUENCE [LARGE SCALE GENOMIC DNA]</scope>
    <source>
        <strain evidence="2 3">KCTC 3377</strain>
    </source>
</reference>
<proteinExistence type="predicted"/>
<evidence type="ECO:0000313" key="3">
    <source>
        <dbReference type="Proteomes" id="UP000070134"/>
    </source>
</evidence>